<protein>
    <submittedName>
        <fullName evidence="1">Uncharacterized protein</fullName>
    </submittedName>
</protein>
<dbReference type="RefSeq" id="XP_007327693.1">
    <property type="nucleotide sequence ID" value="XM_007327631.1"/>
</dbReference>
<sequence length="68" mass="7289">MANLSPPTLSHLPSNALQLHISINVPAAMKAGIKFYATNTNQIISTGFINSTIPTQFFKDVSVVSVKC</sequence>
<evidence type="ECO:0000313" key="2">
    <source>
        <dbReference type="Proteomes" id="UP000008493"/>
    </source>
</evidence>
<organism evidence="1 2">
    <name type="scientific">Agaricus bisporus var. burnettii (strain JB137-S8 / ATCC MYA-4627 / FGSC 10392)</name>
    <name type="common">White button mushroom</name>
    <dbReference type="NCBI Taxonomy" id="597362"/>
    <lineage>
        <taxon>Eukaryota</taxon>
        <taxon>Fungi</taxon>
        <taxon>Dikarya</taxon>
        <taxon>Basidiomycota</taxon>
        <taxon>Agaricomycotina</taxon>
        <taxon>Agaricomycetes</taxon>
        <taxon>Agaricomycetidae</taxon>
        <taxon>Agaricales</taxon>
        <taxon>Agaricineae</taxon>
        <taxon>Agaricaceae</taxon>
        <taxon>Agaricus</taxon>
    </lineage>
</organism>
<reference evidence="2" key="1">
    <citation type="journal article" date="2012" name="Proc. Natl. Acad. Sci. U.S.A.">
        <title>Genome sequence of the button mushroom Agaricus bisporus reveals mechanisms governing adaptation to a humic-rich ecological niche.</title>
        <authorList>
            <person name="Morin E."/>
            <person name="Kohler A."/>
            <person name="Baker A.R."/>
            <person name="Foulongne-Oriol M."/>
            <person name="Lombard V."/>
            <person name="Nagy L.G."/>
            <person name="Ohm R.A."/>
            <person name="Patyshakuliyeva A."/>
            <person name="Brun A."/>
            <person name="Aerts A.L."/>
            <person name="Bailey A.M."/>
            <person name="Billette C."/>
            <person name="Coutinho P.M."/>
            <person name="Deakin G."/>
            <person name="Doddapaneni H."/>
            <person name="Floudas D."/>
            <person name="Grimwood J."/>
            <person name="Hilden K."/>
            <person name="Kuees U."/>
            <person name="LaButti K.M."/>
            <person name="Lapidus A."/>
            <person name="Lindquist E.A."/>
            <person name="Lucas S.M."/>
            <person name="Murat C."/>
            <person name="Riley R.W."/>
            <person name="Salamov A.A."/>
            <person name="Schmutz J."/>
            <person name="Subramanian V."/>
            <person name="Woesten H.A.B."/>
            <person name="Xu J."/>
            <person name="Eastwood D.C."/>
            <person name="Foster G.D."/>
            <person name="Sonnenberg A.S."/>
            <person name="Cullen D."/>
            <person name="de Vries R.P."/>
            <person name="Lundell T."/>
            <person name="Hibbett D.S."/>
            <person name="Henrissat B."/>
            <person name="Burton K.S."/>
            <person name="Kerrigan R.W."/>
            <person name="Challen M.P."/>
            <person name="Grigoriev I.V."/>
            <person name="Martin F."/>
        </authorList>
    </citation>
    <scope>NUCLEOTIDE SEQUENCE [LARGE SCALE GENOMIC DNA]</scope>
    <source>
        <strain evidence="2">JB137-S8 / ATCC MYA-4627 / FGSC 10392</strain>
    </source>
</reference>
<dbReference type="InParanoid" id="K5XFB4"/>
<dbReference type="KEGG" id="abp:AGABI1DRAFT83311"/>
<feature type="non-terminal residue" evidence="1">
    <location>
        <position position="68"/>
    </location>
</feature>
<dbReference type="GeneID" id="18831899"/>
<gene>
    <name evidence="1" type="ORF">AGABI1DRAFT_83311</name>
</gene>
<dbReference type="AlphaFoldDB" id="K5XFB4"/>
<evidence type="ECO:0000313" key="1">
    <source>
        <dbReference type="EMBL" id="EKM81917.1"/>
    </source>
</evidence>
<name>K5XFB4_AGABU</name>
<dbReference type="HOGENOM" id="CLU_2800796_0_0_1"/>
<dbReference type="OMA" id="IPTQFFK"/>
<dbReference type="Proteomes" id="UP000008493">
    <property type="component" value="Unassembled WGS sequence"/>
</dbReference>
<keyword evidence="2" id="KW-1185">Reference proteome</keyword>
<accession>K5XFB4</accession>
<proteinExistence type="predicted"/>
<dbReference type="EMBL" id="JH971387">
    <property type="protein sequence ID" value="EKM81917.1"/>
    <property type="molecule type" value="Genomic_DNA"/>
</dbReference>